<dbReference type="RefSeq" id="WP_123821640.1">
    <property type="nucleotide sequence ID" value="NZ_RKQG01000004.1"/>
</dbReference>
<evidence type="ECO:0000313" key="3">
    <source>
        <dbReference type="Proteomes" id="UP000266906"/>
    </source>
</evidence>
<dbReference type="AlphaFoldDB" id="A0A3N4R3W8"/>
<feature type="compositionally biased region" description="Basic and acidic residues" evidence="1">
    <location>
        <begin position="39"/>
        <end position="49"/>
    </location>
</feature>
<keyword evidence="3" id="KW-1185">Reference proteome</keyword>
<organism evidence="2 3">
    <name type="scientific">Kitasatospora cineracea</name>
    <dbReference type="NCBI Taxonomy" id="88074"/>
    <lineage>
        <taxon>Bacteria</taxon>
        <taxon>Bacillati</taxon>
        <taxon>Actinomycetota</taxon>
        <taxon>Actinomycetes</taxon>
        <taxon>Kitasatosporales</taxon>
        <taxon>Streptomycetaceae</taxon>
        <taxon>Kitasatospora</taxon>
    </lineage>
</organism>
<accession>A0A3N4R3W8</accession>
<proteinExistence type="predicted"/>
<dbReference type="Proteomes" id="UP000266906">
    <property type="component" value="Unassembled WGS sequence"/>
</dbReference>
<comment type="caution">
    <text evidence="2">The sequence shown here is derived from an EMBL/GenBank/DDBJ whole genome shotgun (WGS) entry which is preliminary data.</text>
</comment>
<reference evidence="2 3" key="1">
    <citation type="submission" date="2018-11" db="EMBL/GenBank/DDBJ databases">
        <title>Sequencing the genomes of 1000 actinobacteria strains.</title>
        <authorList>
            <person name="Klenk H.-P."/>
        </authorList>
    </citation>
    <scope>NUCLEOTIDE SEQUENCE [LARGE SCALE GENOMIC DNA]</scope>
    <source>
        <strain evidence="2 3">DSM 44781</strain>
    </source>
</reference>
<dbReference type="EMBL" id="RKQG01000004">
    <property type="protein sequence ID" value="RPE27286.1"/>
    <property type="molecule type" value="Genomic_DNA"/>
</dbReference>
<name>A0A3N4R3W8_9ACTN</name>
<gene>
    <name evidence="2" type="ORF">EDD38_7431</name>
</gene>
<feature type="compositionally biased region" description="Acidic residues" evidence="1">
    <location>
        <begin position="58"/>
        <end position="73"/>
    </location>
</feature>
<protein>
    <submittedName>
        <fullName evidence="2">Uncharacterized protein</fullName>
    </submittedName>
</protein>
<evidence type="ECO:0000256" key="1">
    <source>
        <dbReference type="SAM" id="MobiDB-lite"/>
    </source>
</evidence>
<sequence length="122" mass="13266">MRVRVTKPTRTYWNYTVIDVAADEEHDGEFARHLHDSGVHVDVLEHDPTPEPAPAPGPDDEQPPAEQDDEDPPLDGTIANLVAWVGDDPARAQAALVAEQAKDNPRDTAVKALTKIANTATE</sequence>
<feature type="region of interest" description="Disordered" evidence="1">
    <location>
        <begin position="39"/>
        <end position="76"/>
    </location>
</feature>
<evidence type="ECO:0000313" key="2">
    <source>
        <dbReference type="EMBL" id="RPE27286.1"/>
    </source>
</evidence>